<sequence length="337" mass="36411">MLKKTPVILIIFSLILISSAQAYPITISDNFGSEVIIVEPPQRIVSLSPCNTEILFAVGAGDQVVGGTTYDTYPPDAVNLSKIGGFSTVDIEAVVNLTPDLVLAEYGNGEETVNALMNLNLTVVSLNPKTLDDILDNILLVGKITGNDESSILLTTDMKQKIENIGAQTKDIPDSNKPTVLYIVWHDPMYAAGTGSYPNDLLTIAGGMNIVGEEGWPIIDLEQIIDRNPEIIICSGMGGGSYTIMEAITENEVLSTVDAVKNNKVYPISDPNVMELAGPRIVEGLTELYGYIEPEIESNATVIATEDQTNVSQSPDFSILFAISIVLLMAYLQKRRI</sequence>
<evidence type="ECO:0000313" key="1">
    <source>
        <dbReference type="EMBL" id="TKY92228.1"/>
    </source>
</evidence>
<gene>
    <name evidence="1" type="ORF">C5S46_01740</name>
</gene>
<organism evidence="1 2">
    <name type="scientific">Candidatus Methanomarinus sp</name>
    <dbReference type="NCBI Taxonomy" id="3386244"/>
    <lineage>
        <taxon>Archaea</taxon>
        <taxon>Methanobacteriati</taxon>
        <taxon>Methanobacteriota</taxon>
        <taxon>Stenosarchaea group</taxon>
        <taxon>Methanomicrobia</taxon>
        <taxon>Methanosarcinales</taxon>
        <taxon>ANME-2 cluster</taxon>
        <taxon>Candidatus Methanocomedenaceae</taxon>
        <taxon>Candidatus Methanomarinus</taxon>
    </lineage>
</organism>
<dbReference type="EMBL" id="QYBA01000056">
    <property type="protein sequence ID" value="TKY92228.1"/>
    <property type="molecule type" value="Genomic_DNA"/>
</dbReference>
<name>A0AC61SBZ9_9EURY</name>
<comment type="caution">
    <text evidence="1">The sequence shown here is derived from an EMBL/GenBank/DDBJ whole genome shotgun (WGS) entry which is preliminary data.</text>
</comment>
<dbReference type="Proteomes" id="UP000315423">
    <property type="component" value="Unassembled WGS sequence"/>
</dbReference>
<protein>
    <submittedName>
        <fullName evidence="1">Cobalamin-binding protein</fullName>
    </submittedName>
</protein>
<proteinExistence type="predicted"/>
<accession>A0AC61SBZ9</accession>
<reference evidence="1" key="1">
    <citation type="submission" date="2018-09" db="EMBL/GenBank/DDBJ databases">
        <title>A genomic encyclopedia of anaerobic methanotrophic archaea.</title>
        <authorList>
            <person name="Skennerton C.T."/>
            <person name="Chadwick G.L."/>
            <person name="Laso-Perez R."/>
            <person name="Leu A.O."/>
            <person name="Speth D.R."/>
            <person name="Yu H."/>
            <person name="Morgan-Lang C."/>
            <person name="Hatzenpichler R."/>
            <person name="Goudeau D."/>
            <person name="Malmstrom R."/>
            <person name="Woyke T."/>
            <person name="Hallam S."/>
            <person name="Tyson G.W."/>
            <person name="Wegener G."/>
            <person name="Boetius A."/>
            <person name="Orphan V.J."/>
        </authorList>
    </citation>
    <scope>NUCLEOTIDE SEQUENCE</scope>
    <source>
        <strain evidence="1">CONS3730D10UFb2</strain>
    </source>
</reference>
<evidence type="ECO:0000313" key="2">
    <source>
        <dbReference type="Proteomes" id="UP000315423"/>
    </source>
</evidence>